<dbReference type="Proteomes" id="UP000799436">
    <property type="component" value="Unassembled WGS sequence"/>
</dbReference>
<evidence type="ECO:0000313" key="3">
    <source>
        <dbReference type="Proteomes" id="UP000799436"/>
    </source>
</evidence>
<dbReference type="GO" id="GO:0008081">
    <property type="term" value="F:phosphoric diester hydrolase activity"/>
    <property type="evidence" value="ECO:0007669"/>
    <property type="project" value="InterPro"/>
</dbReference>
<feature type="signal peptide" evidence="1">
    <location>
        <begin position="1"/>
        <end position="21"/>
    </location>
</feature>
<dbReference type="EMBL" id="ML995824">
    <property type="protein sequence ID" value="KAF2770689.1"/>
    <property type="molecule type" value="Genomic_DNA"/>
</dbReference>
<dbReference type="GO" id="GO:0006629">
    <property type="term" value="P:lipid metabolic process"/>
    <property type="evidence" value="ECO:0007669"/>
    <property type="project" value="InterPro"/>
</dbReference>
<keyword evidence="3" id="KW-1185">Reference proteome</keyword>
<evidence type="ECO:0008006" key="4">
    <source>
        <dbReference type="Google" id="ProtNLM"/>
    </source>
</evidence>
<protein>
    <recommendedName>
        <fullName evidence="4">PLC-like phosphodiesterase</fullName>
    </recommendedName>
</protein>
<evidence type="ECO:0000256" key="1">
    <source>
        <dbReference type="SAM" id="SignalP"/>
    </source>
</evidence>
<organism evidence="2 3">
    <name type="scientific">Teratosphaeria nubilosa</name>
    <dbReference type="NCBI Taxonomy" id="161662"/>
    <lineage>
        <taxon>Eukaryota</taxon>
        <taxon>Fungi</taxon>
        <taxon>Dikarya</taxon>
        <taxon>Ascomycota</taxon>
        <taxon>Pezizomycotina</taxon>
        <taxon>Dothideomycetes</taxon>
        <taxon>Dothideomycetidae</taxon>
        <taxon>Mycosphaerellales</taxon>
        <taxon>Teratosphaeriaceae</taxon>
        <taxon>Teratosphaeria</taxon>
    </lineage>
</organism>
<dbReference type="PANTHER" id="PTHR13593:SF80">
    <property type="entry name" value="PLC-LIKE PHOSPHODIESTERASE"/>
    <property type="match status" value="1"/>
</dbReference>
<evidence type="ECO:0000313" key="2">
    <source>
        <dbReference type="EMBL" id="KAF2770689.1"/>
    </source>
</evidence>
<gene>
    <name evidence="2" type="ORF">EJ03DRAFT_373550</name>
</gene>
<dbReference type="OrthoDB" id="7984201at2759"/>
<dbReference type="AlphaFoldDB" id="A0A6G1LDN3"/>
<accession>A0A6G1LDN3</accession>
<keyword evidence="1" id="KW-0732">Signal</keyword>
<reference evidence="2" key="1">
    <citation type="journal article" date="2020" name="Stud. Mycol.">
        <title>101 Dothideomycetes genomes: a test case for predicting lifestyles and emergence of pathogens.</title>
        <authorList>
            <person name="Haridas S."/>
            <person name="Albert R."/>
            <person name="Binder M."/>
            <person name="Bloem J."/>
            <person name="Labutti K."/>
            <person name="Salamov A."/>
            <person name="Andreopoulos B."/>
            <person name="Baker S."/>
            <person name="Barry K."/>
            <person name="Bills G."/>
            <person name="Bluhm B."/>
            <person name="Cannon C."/>
            <person name="Castanera R."/>
            <person name="Culley D."/>
            <person name="Daum C."/>
            <person name="Ezra D."/>
            <person name="Gonzalez J."/>
            <person name="Henrissat B."/>
            <person name="Kuo A."/>
            <person name="Liang C."/>
            <person name="Lipzen A."/>
            <person name="Lutzoni F."/>
            <person name="Magnuson J."/>
            <person name="Mondo S."/>
            <person name="Nolan M."/>
            <person name="Ohm R."/>
            <person name="Pangilinan J."/>
            <person name="Park H.-J."/>
            <person name="Ramirez L."/>
            <person name="Alfaro M."/>
            <person name="Sun H."/>
            <person name="Tritt A."/>
            <person name="Yoshinaga Y."/>
            <person name="Zwiers L.-H."/>
            <person name="Turgeon B."/>
            <person name="Goodwin S."/>
            <person name="Spatafora J."/>
            <person name="Crous P."/>
            <person name="Grigoriev I."/>
        </authorList>
    </citation>
    <scope>NUCLEOTIDE SEQUENCE</scope>
    <source>
        <strain evidence="2">CBS 116005</strain>
    </source>
</reference>
<dbReference type="InterPro" id="IPR017946">
    <property type="entry name" value="PLC-like_Pdiesterase_TIM-brl"/>
</dbReference>
<dbReference type="Pfam" id="PF26146">
    <property type="entry name" value="PI-PLC_X"/>
    <property type="match status" value="1"/>
</dbReference>
<dbReference type="PANTHER" id="PTHR13593">
    <property type="match status" value="1"/>
</dbReference>
<feature type="chain" id="PRO_5026167126" description="PLC-like phosphodiesterase" evidence="1">
    <location>
        <begin position="22"/>
        <end position="352"/>
    </location>
</feature>
<proteinExistence type="predicted"/>
<name>A0A6G1LDN3_9PEZI</name>
<dbReference type="SUPFAM" id="SSF51695">
    <property type="entry name" value="PLC-like phosphodiesterases"/>
    <property type="match status" value="1"/>
</dbReference>
<dbReference type="InterPro" id="IPR051057">
    <property type="entry name" value="PI-PLC_domain"/>
</dbReference>
<sequence length="352" mass="37447">MFLQMLKTLSLLLIGLRIASASTPCNNSRVLCERAYNNSPFVRDYSTQYSLSGNQYYNSTVQLSAGVRLLSAQVQRNGNALHVCHTSCELLDAGKLTTILLVNGANASANELAAECEAAGNVTDLVYRPPSTNSWINASANISSSSSYAPGPSLGLTQDWPTLQSLIKSGTRLVNFVASLEDNSYATYLLDEFTHVFENDYDVTVPSGFSCEANCPSSVQNKTGLALAEGLMPLMNHFLYELEAFNIEVPNDTYISTTNSDTRGEGNLGSAADDCTKIYGKIPNFVLVDFFNVGPAMDTVDRLNGVTDAVGRIDLSTAVANSSGKPAGVAALAFSHAAMLCSADLAVANVIA</sequence>